<reference evidence="3" key="1">
    <citation type="submission" date="2022-11" db="UniProtKB">
        <authorList>
            <consortium name="WormBaseParasite"/>
        </authorList>
    </citation>
    <scope>IDENTIFICATION</scope>
</reference>
<proteinExistence type="predicted"/>
<name>A0A915HUV6_ROMCU</name>
<accession>A0A915HUV6</accession>
<feature type="region of interest" description="Disordered" evidence="1">
    <location>
        <begin position="1"/>
        <end position="27"/>
    </location>
</feature>
<dbReference type="WBParaSite" id="nRc.2.0.1.t05560-RA">
    <property type="protein sequence ID" value="nRc.2.0.1.t05560-RA"/>
    <property type="gene ID" value="nRc.2.0.1.g05560"/>
</dbReference>
<sequence>PAYADSENFDRVEIAKPGRAQDQKSNDCLKSILRKTARVSPLFSETHNSETLDSEIQYSDVSKQ</sequence>
<evidence type="ECO:0000256" key="1">
    <source>
        <dbReference type="SAM" id="MobiDB-lite"/>
    </source>
</evidence>
<evidence type="ECO:0000313" key="2">
    <source>
        <dbReference type="Proteomes" id="UP000887565"/>
    </source>
</evidence>
<keyword evidence="2" id="KW-1185">Reference proteome</keyword>
<feature type="compositionally biased region" description="Basic and acidic residues" evidence="1">
    <location>
        <begin position="8"/>
        <end position="27"/>
    </location>
</feature>
<dbReference type="AlphaFoldDB" id="A0A915HUV6"/>
<feature type="region of interest" description="Disordered" evidence="1">
    <location>
        <begin position="43"/>
        <end position="64"/>
    </location>
</feature>
<protein>
    <submittedName>
        <fullName evidence="3">Breast cancer susceptibility 1</fullName>
    </submittedName>
</protein>
<organism evidence="2 3">
    <name type="scientific">Romanomermis culicivorax</name>
    <name type="common">Nematode worm</name>
    <dbReference type="NCBI Taxonomy" id="13658"/>
    <lineage>
        <taxon>Eukaryota</taxon>
        <taxon>Metazoa</taxon>
        <taxon>Ecdysozoa</taxon>
        <taxon>Nematoda</taxon>
        <taxon>Enoplea</taxon>
        <taxon>Dorylaimia</taxon>
        <taxon>Mermithida</taxon>
        <taxon>Mermithoidea</taxon>
        <taxon>Mermithidae</taxon>
        <taxon>Romanomermis</taxon>
    </lineage>
</organism>
<evidence type="ECO:0000313" key="3">
    <source>
        <dbReference type="WBParaSite" id="nRc.2.0.1.t05560-RA"/>
    </source>
</evidence>
<dbReference type="Proteomes" id="UP000887565">
    <property type="component" value="Unplaced"/>
</dbReference>